<dbReference type="RefSeq" id="WP_080809043.1">
    <property type="nucleotide sequence ID" value="NZ_CP021983.2"/>
</dbReference>
<evidence type="ECO:0000256" key="1">
    <source>
        <dbReference type="SAM" id="Phobius"/>
    </source>
</evidence>
<evidence type="ECO:0000313" key="3">
    <source>
        <dbReference type="Proteomes" id="UP000191901"/>
    </source>
</evidence>
<keyword evidence="1" id="KW-1133">Transmembrane helix</keyword>
<feature type="transmembrane region" description="Helical" evidence="1">
    <location>
        <begin position="6"/>
        <end position="28"/>
    </location>
</feature>
<evidence type="ECO:0000313" key="2">
    <source>
        <dbReference type="EMBL" id="ASC69744.1"/>
    </source>
</evidence>
<dbReference type="Pfam" id="PF06168">
    <property type="entry name" value="DUF981"/>
    <property type="match status" value="1"/>
</dbReference>
<dbReference type="STRING" id="1641165.XM38_11215"/>
<dbReference type="KEGG" id="hhg:XM38_006730"/>
<keyword evidence="1" id="KW-0472">Membrane</keyword>
<feature type="transmembrane region" description="Helical" evidence="1">
    <location>
        <begin position="62"/>
        <end position="80"/>
    </location>
</feature>
<feature type="transmembrane region" description="Helical" evidence="1">
    <location>
        <begin position="92"/>
        <end position="111"/>
    </location>
</feature>
<dbReference type="InterPro" id="IPR009324">
    <property type="entry name" value="DUF981"/>
</dbReference>
<dbReference type="AlphaFoldDB" id="A0A1Z3HHH4"/>
<evidence type="ECO:0008006" key="4">
    <source>
        <dbReference type="Google" id="ProtNLM"/>
    </source>
</evidence>
<accession>A0A1Z3HHH4</accession>
<protein>
    <recommendedName>
        <fullName evidence="4">DUF981 domain-containing protein</fullName>
    </recommendedName>
</protein>
<feature type="transmembrane region" description="Helical" evidence="1">
    <location>
        <begin position="150"/>
        <end position="168"/>
    </location>
</feature>
<sequence>MFINYITLMLTNLAAGLVLLAAYVYWGLDSKQQTLWIPGFGVVGAIALVTGLPMIWTWPVPGVFNMAFGECSVLFGILFAGTSIALAQRWELFTLAVYGFFAGLAAIVYGIRIIDLGLTLKPVVSGLGFILSGLGGVCAAPMLSLKGNKGLRLIAALILLIAALIWLWTDLFAIWNHMQGYSDWQPLPMR</sequence>
<feature type="transmembrane region" description="Helical" evidence="1">
    <location>
        <begin position="35"/>
        <end position="56"/>
    </location>
</feature>
<feature type="transmembrane region" description="Helical" evidence="1">
    <location>
        <begin position="123"/>
        <end position="143"/>
    </location>
</feature>
<dbReference type="EMBL" id="CP021983">
    <property type="protein sequence ID" value="ASC69744.1"/>
    <property type="molecule type" value="Genomic_DNA"/>
</dbReference>
<proteinExistence type="predicted"/>
<reference evidence="2 3" key="1">
    <citation type="journal article" date="2016" name="Biochim. Biophys. Acta">
        <title>Characterization of red-shifted phycobilisomes isolated from the chlorophyll f-containing cyanobacterium Halomicronema hongdechloris.</title>
        <authorList>
            <person name="Li Y."/>
            <person name="Lin Y."/>
            <person name="Garvey C.J."/>
            <person name="Birch D."/>
            <person name="Corkery R.W."/>
            <person name="Loughlin P.C."/>
            <person name="Scheer H."/>
            <person name="Willows R.D."/>
            <person name="Chen M."/>
        </authorList>
    </citation>
    <scope>NUCLEOTIDE SEQUENCE [LARGE SCALE GENOMIC DNA]</scope>
    <source>
        <strain evidence="2 3">C2206</strain>
    </source>
</reference>
<name>A0A1Z3HHH4_9CYAN</name>
<keyword evidence="3" id="KW-1185">Reference proteome</keyword>
<dbReference type="OrthoDB" id="1420765at2"/>
<gene>
    <name evidence="2" type="ORF">XM38_006730</name>
</gene>
<organism evidence="2 3">
    <name type="scientific">Halomicronema hongdechloris C2206</name>
    <dbReference type="NCBI Taxonomy" id="1641165"/>
    <lineage>
        <taxon>Bacteria</taxon>
        <taxon>Bacillati</taxon>
        <taxon>Cyanobacteriota</taxon>
        <taxon>Cyanophyceae</taxon>
        <taxon>Nodosilineales</taxon>
        <taxon>Nodosilineaceae</taxon>
        <taxon>Halomicronema</taxon>
    </lineage>
</organism>
<keyword evidence="1" id="KW-0812">Transmembrane</keyword>
<dbReference type="Proteomes" id="UP000191901">
    <property type="component" value="Chromosome"/>
</dbReference>